<sequence>MVEVSPVELKSIDATKWSEPVKPQTAALAKSTSSSGSAYKVLKRRGLREKLYSVDSLADTEPEDFDDDEEEEDETESEGSESGDVIAHHPVEEVIVEEETPEVEYEAETVVLEQQSEAVCAAEKDMSPVPVLEEKATAPMLPEMQSEDAACSAGTKKLETIQDSDDSDDTESEDDGDACSTIDEDNFVPVQVVAQDKLDIFGQSLEEKAKQHEPFLFPPPYFPGDLDEYESDIYETLLRREKIHHVVTDYFHSQPHVTIVMRSMLIDWLVEVHNHFNLQPDTLYLTVNYIDRFLASVPVKRENFQLVALTALLIASKFEEIHPVDIEDLVYICERSYTAKQIVQFEKEMLQAFKFHLVVPTCSGFLEYYNDKLESELEVAQLANFFSEQTLLDFHLCAKYVPSVIAASSVLLAQIYYEKQKPSLSWVLGFEEITGYYAKDIWCCVHDLSDMLASLSFDLVAVRTKFGSDRFGKVSKVPHMNIAGMNIEDLV</sequence>
<dbReference type="FunFam" id="1.10.472.10:FF:000001">
    <property type="entry name" value="G2/mitotic-specific cyclin"/>
    <property type="match status" value="1"/>
</dbReference>
<dbReference type="InterPro" id="IPR004367">
    <property type="entry name" value="Cyclin_C-dom"/>
</dbReference>
<evidence type="ECO:0000313" key="8">
    <source>
        <dbReference type="EnsemblProtists" id="PYU1_T013237"/>
    </source>
</evidence>
<dbReference type="InterPro" id="IPR048258">
    <property type="entry name" value="Cyclins_cyclin-box"/>
</dbReference>
<feature type="region of interest" description="Disordered" evidence="5">
    <location>
        <begin position="52"/>
        <end position="91"/>
    </location>
</feature>
<evidence type="ECO:0000313" key="9">
    <source>
        <dbReference type="Proteomes" id="UP000019132"/>
    </source>
</evidence>
<organism evidence="8 9">
    <name type="scientific">Globisporangium ultimum (strain ATCC 200006 / CBS 805.95 / DAOM BR144)</name>
    <name type="common">Pythium ultimum</name>
    <dbReference type="NCBI Taxonomy" id="431595"/>
    <lineage>
        <taxon>Eukaryota</taxon>
        <taxon>Sar</taxon>
        <taxon>Stramenopiles</taxon>
        <taxon>Oomycota</taxon>
        <taxon>Peronosporomycetes</taxon>
        <taxon>Pythiales</taxon>
        <taxon>Pythiaceae</taxon>
        <taxon>Globisporangium</taxon>
    </lineage>
</organism>
<dbReference type="eggNOG" id="KOG0654">
    <property type="taxonomic scope" value="Eukaryota"/>
</dbReference>
<dbReference type="InterPro" id="IPR036915">
    <property type="entry name" value="Cyclin-like_sf"/>
</dbReference>
<feature type="compositionally biased region" description="Acidic residues" evidence="5">
    <location>
        <begin position="162"/>
        <end position="182"/>
    </location>
</feature>
<accession>K3X7N8</accession>
<dbReference type="InterPro" id="IPR006671">
    <property type="entry name" value="Cyclin_N"/>
</dbReference>
<feature type="domain" description="Cyclin C-terminal" evidence="7">
    <location>
        <begin position="360"/>
        <end position="480"/>
    </location>
</feature>
<dbReference type="InterPro" id="IPR039361">
    <property type="entry name" value="Cyclin"/>
</dbReference>
<dbReference type="Gene3D" id="1.10.472.10">
    <property type="entry name" value="Cyclin-like"/>
    <property type="match status" value="2"/>
</dbReference>
<feature type="domain" description="Cyclin-like" evidence="6">
    <location>
        <begin position="267"/>
        <end position="351"/>
    </location>
</feature>
<dbReference type="Pfam" id="PF00134">
    <property type="entry name" value="Cyclin_N"/>
    <property type="match status" value="1"/>
</dbReference>
<feature type="region of interest" description="Disordered" evidence="5">
    <location>
        <begin position="142"/>
        <end position="182"/>
    </location>
</feature>
<dbReference type="Proteomes" id="UP000019132">
    <property type="component" value="Unassembled WGS sequence"/>
</dbReference>
<dbReference type="InterPro" id="IPR013763">
    <property type="entry name" value="Cyclin-like_dom"/>
</dbReference>
<keyword evidence="1" id="KW-0132">Cell division</keyword>
<reference evidence="9" key="2">
    <citation type="submission" date="2010-04" db="EMBL/GenBank/DDBJ databases">
        <authorList>
            <person name="Buell R."/>
            <person name="Hamilton J."/>
            <person name="Hostetler J."/>
        </authorList>
    </citation>
    <scope>NUCLEOTIDE SEQUENCE [LARGE SCALE GENOMIC DNA]</scope>
    <source>
        <strain evidence="9">DAOM:BR144</strain>
    </source>
</reference>
<reference evidence="8" key="3">
    <citation type="submission" date="2015-02" db="UniProtKB">
        <authorList>
            <consortium name="EnsemblProtists"/>
        </authorList>
    </citation>
    <scope>IDENTIFICATION</scope>
    <source>
        <strain evidence="8">DAOM BR144</strain>
    </source>
</reference>
<evidence type="ECO:0000259" key="7">
    <source>
        <dbReference type="SMART" id="SM01332"/>
    </source>
</evidence>
<keyword evidence="2 4" id="KW-0195">Cyclin</keyword>
<dbReference type="CDD" id="cd20507">
    <property type="entry name" value="CYCLIN_CCNB1-like_rpt1"/>
    <property type="match status" value="1"/>
</dbReference>
<comment type="similarity">
    <text evidence="4">Belongs to the cyclin family.</text>
</comment>
<evidence type="ECO:0000256" key="1">
    <source>
        <dbReference type="ARBA" id="ARBA00022618"/>
    </source>
</evidence>
<protein>
    <submittedName>
        <fullName evidence="8">Uncharacterized protein</fullName>
    </submittedName>
</protein>
<dbReference type="Pfam" id="PF02984">
    <property type="entry name" value="Cyclin_C"/>
    <property type="match status" value="1"/>
</dbReference>
<dbReference type="SMART" id="SM00385">
    <property type="entry name" value="CYCLIN"/>
    <property type="match status" value="2"/>
</dbReference>
<dbReference type="SUPFAM" id="SSF47954">
    <property type="entry name" value="Cyclin-like"/>
    <property type="match status" value="2"/>
</dbReference>
<keyword evidence="3" id="KW-0131">Cell cycle</keyword>
<evidence type="ECO:0000256" key="4">
    <source>
        <dbReference type="RuleBase" id="RU000383"/>
    </source>
</evidence>
<dbReference type="SMART" id="SM01332">
    <property type="entry name" value="Cyclin_C"/>
    <property type="match status" value="1"/>
</dbReference>
<feature type="compositionally biased region" description="Acidic residues" evidence="5">
    <location>
        <begin position="58"/>
        <end position="81"/>
    </location>
</feature>
<dbReference type="HOGENOM" id="CLU_512431_0_0_1"/>
<evidence type="ECO:0000256" key="2">
    <source>
        <dbReference type="ARBA" id="ARBA00023127"/>
    </source>
</evidence>
<evidence type="ECO:0000259" key="6">
    <source>
        <dbReference type="SMART" id="SM00385"/>
    </source>
</evidence>
<evidence type="ECO:0000256" key="5">
    <source>
        <dbReference type="SAM" id="MobiDB-lite"/>
    </source>
</evidence>
<feature type="domain" description="Cyclin-like" evidence="6">
    <location>
        <begin position="364"/>
        <end position="450"/>
    </location>
</feature>
<dbReference type="InParanoid" id="K3X7N8"/>
<dbReference type="STRING" id="431595.K3X7N8"/>
<dbReference type="PANTHER" id="PTHR10177">
    <property type="entry name" value="CYCLINS"/>
    <property type="match status" value="1"/>
</dbReference>
<dbReference type="EMBL" id="GL376577">
    <property type="status" value="NOT_ANNOTATED_CDS"/>
    <property type="molecule type" value="Genomic_DNA"/>
</dbReference>
<keyword evidence="9" id="KW-1185">Reference proteome</keyword>
<dbReference type="PROSITE" id="PS00292">
    <property type="entry name" value="CYCLINS"/>
    <property type="match status" value="1"/>
</dbReference>
<dbReference type="AlphaFoldDB" id="K3X7N8"/>
<name>K3X7N8_GLOUD</name>
<reference evidence="9" key="1">
    <citation type="journal article" date="2010" name="Genome Biol.">
        <title>Genome sequence of the necrotrophic plant pathogen Pythium ultimum reveals original pathogenicity mechanisms and effector repertoire.</title>
        <authorList>
            <person name="Levesque C.A."/>
            <person name="Brouwer H."/>
            <person name="Cano L."/>
            <person name="Hamilton J.P."/>
            <person name="Holt C."/>
            <person name="Huitema E."/>
            <person name="Raffaele S."/>
            <person name="Robideau G.P."/>
            <person name="Thines M."/>
            <person name="Win J."/>
            <person name="Zerillo M.M."/>
            <person name="Beakes G.W."/>
            <person name="Boore J.L."/>
            <person name="Busam D."/>
            <person name="Dumas B."/>
            <person name="Ferriera S."/>
            <person name="Fuerstenberg S.I."/>
            <person name="Gachon C.M."/>
            <person name="Gaulin E."/>
            <person name="Govers F."/>
            <person name="Grenville-Briggs L."/>
            <person name="Horner N."/>
            <person name="Hostetler J."/>
            <person name="Jiang R.H."/>
            <person name="Johnson J."/>
            <person name="Krajaejun T."/>
            <person name="Lin H."/>
            <person name="Meijer H.J."/>
            <person name="Moore B."/>
            <person name="Morris P."/>
            <person name="Phuntmart V."/>
            <person name="Puiu D."/>
            <person name="Shetty J."/>
            <person name="Stajich J.E."/>
            <person name="Tripathy S."/>
            <person name="Wawra S."/>
            <person name="van West P."/>
            <person name="Whitty B.R."/>
            <person name="Coutinho P.M."/>
            <person name="Henrissat B."/>
            <person name="Martin F."/>
            <person name="Thomas P.D."/>
            <person name="Tyler B.M."/>
            <person name="De Vries R.P."/>
            <person name="Kamoun S."/>
            <person name="Yandell M."/>
            <person name="Tisserat N."/>
            <person name="Buell C.R."/>
        </authorList>
    </citation>
    <scope>NUCLEOTIDE SEQUENCE</scope>
    <source>
        <strain evidence="9">DAOM:BR144</strain>
    </source>
</reference>
<dbReference type="GO" id="GO:0051301">
    <property type="term" value="P:cell division"/>
    <property type="evidence" value="ECO:0007669"/>
    <property type="project" value="UniProtKB-KW"/>
</dbReference>
<feature type="region of interest" description="Disordered" evidence="5">
    <location>
        <begin position="1"/>
        <end position="37"/>
    </location>
</feature>
<proteinExistence type="inferred from homology"/>
<dbReference type="EnsemblProtists" id="PYU1_T013237">
    <property type="protein sequence ID" value="PYU1_T013237"/>
    <property type="gene ID" value="PYU1_G013208"/>
</dbReference>
<dbReference type="VEuPathDB" id="FungiDB:PYU1_G013208"/>
<evidence type="ECO:0000256" key="3">
    <source>
        <dbReference type="ARBA" id="ARBA00023306"/>
    </source>
</evidence>